<evidence type="ECO:0000256" key="5">
    <source>
        <dbReference type="SAM" id="MobiDB-lite"/>
    </source>
</evidence>
<dbReference type="SUPFAM" id="SSF54534">
    <property type="entry name" value="FKBP-like"/>
    <property type="match status" value="1"/>
</dbReference>
<dbReference type="GO" id="GO:0016853">
    <property type="term" value="F:isomerase activity"/>
    <property type="evidence" value="ECO:0007669"/>
    <property type="project" value="UniProtKB-KW"/>
</dbReference>
<sequence length="133" mass="13976">MPPKGKGGGKAAKGGASSGSDAADKKAQGPKGGGSSVKVRHILCEKHSRALEALEKVKAGVRFSEVAAQYSEDKARQGTLQALVAQQTKVLLSSTSFLQLLQVQISPGSRLTQPSILSRCKWIKFGTKLIEGM</sequence>
<dbReference type="Gene3D" id="3.10.50.40">
    <property type="match status" value="1"/>
</dbReference>
<evidence type="ECO:0000256" key="2">
    <source>
        <dbReference type="ARBA" id="ARBA00013194"/>
    </source>
</evidence>
<evidence type="ECO:0000256" key="4">
    <source>
        <dbReference type="ARBA" id="ARBA00023235"/>
    </source>
</evidence>
<organism evidence="6 7">
    <name type="scientific">Pantherophis guttatus</name>
    <name type="common">Corn snake</name>
    <name type="synonym">Elaphe guttata</name>
    <dbReference type="NCBI Taxonomy" id="94885"/>
    <lineage>
        <taxon>Eukaryota</taxon>
        <taxon>Metazoa</taxon>
        <taxon>Chordata</taxon>
        <taxon>Craniata</taxon>
        <taxon>Vertebrata</taxon>
        <taxon>Euteleostomi</taxon>
        <taxon>Lepidosauria</taxon>
        <taxon>Squamata</taxon>
        <taxon>Bifurcata</taxon>
        <taxon>Unidentata</taxon>
        <taxon>Episquamata</taxon>
        <taxon>Toxicofera</taxon>
        <taxon>Serpentes</taxon>
        <taxon>Colubroidea</taxon>
        <taxon>Colubridae</taxon>
        <taxon>Colubrinae</taxon>
        <taxon>Pantherophis</taxon>
    </lineage>
</organism>
<evidence type="ECO:0000313" key="7">
    <source>
        <dbReference type="RefSeq" id="XP_060548109.1"/>
    </source>
</evidence>
<feature type="compositionally biased region" description="Gly residues" evidence="5">
    <location>
        <begin position="1"/>
        <end position="12"/>
    </location>
</feature>
<keyword evidence="4 7" id="KW-0413">Isomerase</keyword>
<protein>
    <recommendedName>
        <fullName evidence="2">peptidylprolyl isomerase</fullName>
        <ecNumber evidence="2">5.2.1.8</ecNumber>
    </recommendedName>
</protein>
<dbReference type="RefSeq" id="XP_060548109.1">
    <property type="nucleotide sequence ID" value="XM_060692126.1"/>
</dbReference>
<dbReference type="EC" id="5.2.1.8" evidence="2"/>
<evidence type="ECO:0000256" key="3">
    <source>
        <dbReference type="ARBA" id="ARBA00023110"/>
    </source>
</evidence>
<dbReference type="PANTHER" id="PTHR45995">
    <property type="match status" value="1"/>
</dbReference>
<dbReference type="Proteomes" id="UP001652622">
    <property type="component" value="Unplaced"/>
</dbReference>
<reference evidence="7" key="1">
    <citation type="submission" date="2025-08" db="UniProtKB">
        <authorList>
            <consortium name="RefSeq"/>
        </authorList>
    </citation>
    <scope>IDENTIFICATION</scope>
    <source>
        <tissue evidence="7">Blood</tissue>
    </source>
</reference>
<gene>
    <name evidence="7" type="primary">PIN4</name>
</gene>
<keyword evidence="3" id="KW-0697">Rotamase</keyword>
<feature type="region of interest" description="Disordered" evidence="5">
    <location>
        <begin position="1"/>
        <end position="39"/>
    </location>
</feature>
<comment type="catalytic activity">
    <reaction evidence="1">
        <text>[protein]-peptidylproline (omega=180) = [protein]-peptidylproline (omega=0)</text>
        <dbReference type="Rhea" id="RHEA:16237"/>
        <dbReference type="Rhea" id="RHEA-COMP:10747"/>
        <dbReference type="Rhea" id="RHEA-COMP:10748"/>
        <dbReference type="ChEBI" id="CHEBI:83833"/>
        <dbReference type="ChEBI" id="CHEBI:83834"/>
        <dbReference type="EC" id="5.2.1.8"/>
    </reaction>
</comment>
<accession>A0ABM3ZIB1</accession>
<dbReference type="InterPro" id="IPR043323">
    <property type="entry name" value="PIN4"/>
</dbReference>
<name>A0ABM3ZIB1_PANGU</name>
<evidence type="ECO:0000313" key="6">
    <source>
        <dbReference type="Proteomes" id="UP001652622"/>
    </source>
</evidence>
<evidence type="ECO:0000256" key="1">
    <source>
        <dbReference type="ARBA" id="ARBA00000971"/>
    </source>
</evidence>
<keyword evidence="6" id="KW-1185">Reference proteome</keyword>
<dbReference type="InterPro" id="IPR046357">
    <property type="entry name" value="PPIase_dom_sf"/>
</dbReference>
<proteinExistence type="predicted"/>
<dbReference type="GeneID" id="117669553"/>